<evidence type="ECO:0000259" key="4">
    <source>
        <dbReference type="Pfam" id="PF05686"/>
    </source>
</evidence>
<accession>A0A835W2M1</accession>
<protein>
    <recommendedName>
        <fullName evidence="4">Glycosyl transferase CAP10 domain-containing protein</fullName>
    </recommendedName>
</protein>
<evidence type="ECO:0000313" key="6">
    <source>
        <dbReference type="Proteomes" id="UP000650467"/>
    </source>
</evidence>
<reference evidence="5" key="1">
    <citation type="journal article" date="2020" name="bioRxiv">
        <title>Comparative genomics of Chlamydomonas.</title>
        <authorList>
            <person name="Craig R.J."/>
            <person name="Hasan A.R."/>
            <person name="Ness R.W."/>
            <person name="Keightley P.D."/>
        </authorList>
    </citation>
    <scope>NUCLEOTIDE SEQUENCE</scope>
    <source>
        <strain evidence="5">SAG 7.73</strain>
    </source>
</reference>
<organism evidence="5 6">
    <name type="scientific">Chlamydomonas incerta</name>
    <dbReference type="NCBI Taxonomy" id="51695"/>
    <lineage>
        <taxon>Eukaryota</taxon>
        <taxon>Viridiplantae</taxon>
        <taxon>Chlorophyta</taxon>
        <taxon>core chlorophytes</taxon>
        <taxon>Chlorophyceae</taxon>
        <taxon>CS clade</taxon>
        <taxon>Chlamydomonadales</taxon>
        <taxon>Chlamydomonadaceae</taxon>
        <taxon>Chlamydomonas</taxon>
    </lineage>
</organism>
<dbReference type="Proteomes" id="UP000650467">
    <property type="component" value="Unassembled WGS sequence"/>
</dbReference>
<evidence type="ECO:0000256" key="3">
    <source>
        <dbReference type="SAM" id="MobiDB-lite"/>
    </source>
</evidence>
<feature type="compositionally biased region" description="Pro residues" evidence="3">
    <location>
        <begin position="60"/>
        <end position="75"/>
    </location>
</feature>
<feature type="compositionally biased region" description="Low complexity" evidence="3">
    <location>
        <begin position="33"/>
        <end position="59"/>
    </location>
</feature>
<feature type="domain" description="Glycosyl transferase CAP10" evidence="4">
    <location>
        <begin position="117"/>
        <end position="255"/>
    </location>
</feature>
<name>A0A835W2M1_CHLIN</name>
<feature type="region of interest" description="Disordered" evidence="3">
    <location>
        <begin position="33"/>
        <end position="78"/>
    </location>
</feature>
<dbReference type="EMBL" id="JAEHOC010000016">
    <property type="protein sequence ID" value="KAG2434789.1"/>
    <property type="molecule type" value="Genomic_DNA"/>
</dbReference>
<sequence>MTFFSGVPYCPDYDTPHAACPRVLLAHLSHVAGSRSRSSRTGGPSGAGATTTTTQGAPAPGGPLTPLPPGPPHPHPAVSAAAGCLDVRLVRPYRHKPLGAARPFDVNVTLPAHPPTPMPDHARYRWLLNVDGLAGSSRMGLFMTTDSVLLKSRSPPFIEYYSRLQTPGSHYLELWSNASDPYDVLGVVAAARATAAADPAAVAAAVAANQAIAARYLSMQAKMLYARYALLAYHSLVPDMAQGVAKRDWHCSGTGIAAGLALQRDWHWRRVMRAPAAVFGVHTAGPRRLSANMKP</sequence>
<evidence type="ECO:0000256" key="1">
    <source>
        <dbReference type="ARBA" id="ARBA00010118"/>
    </source>
</evidence>
<dbReference type="PANTHER" id="PTHR12203:SF35">
    <property type="entry name" value="PROTEIN O-GLUCOSYLTRANSFERASE 1"/>
    <property type="match status" value="1"/>
</dbReference>
<keyword evidence="2" id="KW-0808">Transferase</keyword>
<gene>
    <name evidence="5" type="ORF">HXX76_007674</name>
</gene>
<evidence type="ECO:0000313" key="5">
    <source>
        <dbReference type="EMBL" id="KAG2434789.1"/>
    </source>
</evidence>
<keyword evidence="6" id="KW-1185">Reference proteome</keyword>
<proteinExistence type="inferred from homology"/>
<dbReference type="InterPro" id="IPR006598">
    <property type="entry name" value="CAP10"/>
</dbReference>
<dbReference type="AlphaFoldDB" id="A0A835W2M1"/>
<comment type="caution">
    <text evidence="5">The sequence shown here is derived from an EMBL/GenBank/DDBJ whole genome shotgun (WGS) entry which is preliminary data.</text>
</comment>
<dbReference type="GO" id="GO:0016740">
    <property type="term" value="F:transferase activity"/>
    <property type="evidence" value="ECO:0007669"/>
    <property type="project" value="UniProtKB-KW"/>
</dbReference>
<comment type="similarity">
    <text evidence="1">Belongs to the glycosyltransferase 90 family.</text>
</comment>
<dbReference type="InterPro" id="IPR051091">
    <property type="entry name" value="O-Glucosyltr/Glycosyltrsf_90"/>
</dbReference>
<dbReference type="OrthoDB" id="202415at2759"/>
<dbReference type="Pfam" id="PF05686">
    <property type="entry name" value="Glyco_transf_90"/>
    <property type="match status" value="1"/>
</dbReference>
<dbReference type="PANTHER" id="PTHR12203">
    <property type="entry name" value="KDEL LYS-ASP-GLU-LEU CONTAINING - RELATED"/>
    <property type="match status" value="1"/>
</dbReference>
<evidence type="ECO:0000256" key="2">
    <source>
        <dbReference type="ARBA" id="ARBA00022679"/>
    </source>
</evidence>